<gene>
    <name evidence="3" type="ORF">CAL12_27065</name>
</gene>
<evidence type="ECO:0000313" key="4">
    <source>
        <dbReference type="Proteomes" id="UP000194151"/>
    </source>
</evidence>
<organism evidence="3 4">
    <name type="scientific">Bordetella genomosp. 8</name>
    <dbReference type="NCBI Taxonomy" id="1416806"/>
    <lineage>
        <taxon>Bacteria</taxon>
        <taxon>Pseudomonadati</taxon>
        <taxon>Pseudomonadota</taxon>
        <taxon>Betaproteobacteria</taxon>
        <taxon>Burkholderiales</taxon>
        <taxon>Alcaligenaceae</taxon>
        <taxon>Bordetella</taxon>
    </lineage>
</organism>
<dbReference type="RefSeq" id="WP_086067440.1">
    <property type="nucleotide sequence ID" value="NZ_CP021108.1"/>
</dbReference>
<dbReference type="KEGG" id="bgv:CAL12_27065"/>
<evidence type="ECO:0000259" key="2">
    <source>
        <dbReference type="SMART" id="SM00834"/>
    </source>
</evidence>
<dbReference type="SMART" id="SM00834">
    <property type="entry name" value="CxxC_CXXC_SSSS"/>
    <property type="match status" value="1"/>
</dbReference>
<feature type="region of interest" description="Disordered" evidence="1">
    <location>
        <begin position="59"/>
        <end position="115"/>
    </location>
</feature>
<dbReference type="PANTHER" id="PTHR34404:SF2">
    <property type="entry name" value="CONSERVED SERINE RICH PROTEIN"/>
    <property type="match status" value="1"/>
</dbReference>
<feature type="domain" description="Putative regulatory protein FmdB zinc ribbon" evidence="2">
    <location>
        <begin position="1"/>
        <end position="42"/>
    </location>
</feature>
<dbReference type="Proteomes" id="UP000194151">
    <property type="component" value="Chromosome"/>
</dbReference>
<keyword evidence="4" id="KW-1185">Reference proteome</keyword>
<protein>
    <submittedName>
        <fullName evidence="3">FmdB family transcriptional regulator</fullName>
    </submittedName>
</protein>
<dbReference type="AlphaFoldDB" id="A0A1W6YSN3"/>
<evidence type="ECO:0000256" key="1">
    <source>
        <dbReference type="SAM" id="MobiDB-lite"/>
    </source>
</evidence>
<proteinExistence type="predicted"/>
<dbReference type="Pfam" id="PF09723">
    <property type="entry name" value="Zn_ribbon_8"/>
    <property type="match status" value="1"/>
</dbReference>
<accession>A0A1W6YSN3</accession>
<dbReference type="OrthoDB" id="9813321at2"/>
<dbReference type="InterPro" id="IPR013429">
    <property type="entry name" value="Regulatory_FmdB_Zinc_ribbon"/>
</dbReference>
<dbReference type="NCBIfam" id="TIGR02605">
    <property type="entry name" value="CxxC_CxxC_SSSS"/>
    <property type="match status" value="1"/>
</dbReference>
<evidence type="ECO:0000313" key="3">
    <source>
        <dbReference type="EMBL" id="ARP84115.1"/>
    </source>
</evidence>
<dbReference type="PANTHER" id="PTHR34404">
    <property type="entry name" value="REGULATORY PROTEIN, FMDB FAMILY"/>
    <property type="match status" value="1"/>
</dbReference>
<name>A0A1W6YSN3_9BORD</name>
<reference evidence="3 4" key="1">
    <citation type="submission" date="2017-05" db="EMBL/GenBank/DDBJ databases">
        <title>Complete and WGS of Bordetella genogroups.</title>
        <authorList>
            <person name="Spilker T."/>
            <person name="LiPuma J."/>
        </authorList>
    </citation>
    <scope>NUCLEOTIDE SEQUENCE [LARGE SCALE GENOMIC DNA]</scope>
    <source>
        <strain evidence="3 4">AU19157</strain>
    </source>
</reference>
<feature type="compositionally biased region" description="Basic and acidic residues" evidence="1">
    <location>
        <begin position="74"/>
        <end position="88"/>
    </location>
</feature>
<dbReference type="STRING" id="1416806.CAL12_27065"/>
<sequence length="115" mass="11324">MPIYAYKCSSCGHAKDVLQKISDAPLTVCPECGASTFSKQVTAAGFQLKGSGWYVTDFRNNGGGSNAAPGGAKTEAKAEGKTEAKPDGGAKSGDAAPASSATPAATPASPPTAAS</sequence>
<feature type="compositionally biased region" description="Low complexity" evidence="1">
    <location>
        <begin position="95"/>
        <end position="115"/>
    </location>
</feature>
<dbReference type="EMBL" id="CP021108">
    <property type="protein sequence ID" value="ARP84115.1"/>
    <property type="molecule type" value="Genomic_DNA"/>
</dbReference>